<sequence>MITYAWCRRLDDSAGAEVSALVTAAGRYDMEAGFTTIDPWEAASGEGGEHAVWHLPIKVRRDLSVRADTPMVMAAYLRLSIERGGHGSVALVVDPRYRSRGIATTLVEELGLAVSAPGGWCGTGATALRAWAYGDHPAAARLTRRFGVRPVARLWTVLRHLDGPFAAPLDAAVVPGGVTIDEPPDRSTADACVRDVLEHADLNDSQVDRLRAEYAEHAGAVLTASDATGGDLGFVWFDTRLHEHSELRAASVRALVLRADARGVGLGAALLTRALERLRDSGAQLARMRVDPSDEGAVRMSRLLSFEQEQAHACYQVGEWAEPPADRRG</sequence>
<keyword evidence="5" id="KW-1185">Reference proteome</keyword>
<proteinExistence type="predicted"/>
<dbReference type="InterPro" id="IPR016181">
    <property type="entry name" value="Acyl_CoA_acyltransferase"/>
</dbReference>
<dbReference type="RefSeq" id="WP_196153335.1">
    <property type="nucleotide sequence ID" value="NZ_JADMLG010000020.1"/>
</dbReference>
<dbReference type="Proteomes" id="UP000655751">
    <property type="component" value="Unassembled WGS sequence"/>
</dbReference>
<evidence type="ECO:0000313" key="4">
    <source>
        <dbReference type="EMBL" id="MBH0781031.1"/>
    </source>
</evidence>
<evidence type="ECO:0000256" key="1">
    <source>
        <dbReference type="ARBA" id="ARBA00022679"/>
    </source>
</evidence>
<accession>A0A931IGP7</accession>
<dbReference type="Pfam" id="PF00583">
    <property type="entry name" value="Acetyltransf_1"/>
    <property type="match status" value="1"/>
</dbReference>
<dbReference type="SUPFAM" id="SSF55729">
    <property type="entry name" value="Acyl-CoA N-acyltransferases (Nat)"/>
    <property type="match status" value="2"/>
</dbReference>
<keyword evidence="1" id="KW-0808">Transferase</keyword>
<dbReference type="GO" id="GO:0016747">
    <property type="term" value="F:acyltransferase activity, transferring groups other than amino-acyl groups"/>
    <property type="evidence" value="ECO:0007669"/>
    <property type="project" value="InterPro"/>
</dbReference>
<comment type="caution">
    <text evidence="4">The sequence shown here is derived from an EMBL/GenBank/DDBJ whole genome shotgun (WGS) entry which is preliminary data.</text>
</comment>
<keyword evidence="2" id="KW-0012">Acyltransferase</keyword>
<name>A0A931IGP7_9NOCA</name>
<dbReference type="EMBL" id="JADMLG010000020">
    <property type="protein sequence ID" value="MBH0781031.1"/>
    <property type="molecule type" value="Genomic_DNA"/>
</dbReference>
<reference evidence="4" key="1">
    <citation type="submission" date="2020-11" db="EMBL/GenBank/DDBJ databases">
        <title>Nocardia NEAU-351.nov., a novel actinomycete isolated from the cow dung.</title>
        <authorList>
            <person name="Zhang X."/>
        </authorList>
    </citation>
    <scope>NUCLEOTIDE SEQUENCE</scope>
    <source>
        <strain evidence="4">NEAU-351</strain>
    </source>
</reference>
<dbReference type="Gene3D" id="3.40.630.30">
    <property type="match status" value="1"/>
</dbReference>
<organism evidence="4 5">
    <name type="scientific">Nocardia bovistercoris</name>
    <dbReference type="NCBI Taxonomy" id="2785916"/>
    <lineage>
        <taxon>Bacteria</taxon>
        <taxon>Bacillati</taxon>
        <taxon>Actinomycetota</taxon>
        <taxon>Actinomycetes</taxon>
        <taxon>Mycobacteriales</taxon>
        <taxon>Nocardiaceae</taxon>
        <taxon>Nocardia</taxon>
    </lineage>
</organism>
<dbReference type="PANTHER" id="PTHR43072">
    <property type="entry name" value="N-ACETYLTRANSFERASE"/>
    <property type="match status" value="1"/>
</dbReference>
<dbReference type="InterPro" id="IPR000182">
    <property type="entry name" value="GNAT_dom"/>
</dbReference>
<feature type="domain" description="N-acetyltransferase" evidence="3">
    <location>
        <begin position="232"/>
        <end position="301"/>
    </location>
</feature>
<evidence type="ECO:0000256" key="2">
    <source>
        <dbReference type="ARBA" id="ARBA00023315"/>
    </source>
</evidence>
<gene>
    <name evidence="4" type="ORF">IT779_32640</name>
</gene>
<evidence type="ECO:0000313" key="5">
    <source>
        <dbReference type="Proteomes" id="UP000655751"/>
    </source>
</evidence>
<protein>
    <submittedName>
        <fullName evidence="4">GNAT family N-acetyltransferase</fullName>
    </submittedName>
</protein>
<dbReference type="PANTHER" id="PTHR43072:SF23">
    <property type="entry name" value="UPF0039 PROTEIN C11D3.02C"/>
    <property type="match status" value="1"/>
</dbReference>
<dbReference type="AlphaFoldDB" id="A0A931IGP7"/>
<evidence type="ECO:0000259" key="3">
    <source>
        <dbReference type="Pfam" id="PF00583"/>
    </source>
</evidence>